<dbReference type="InterPro" id="IPR006328">
    <property type="entry name" value="2-HAD"/>
</dbReference>
<dbReference type="Gene3D" id="1.10.150.240">
    <property type="entry name" value="Putative phosphatase, domain 2"/>
    <property type="match status" value="1"/>
</dbReference>
<dbReference type="EMBL" id="CYSD01000012">
    <property type="protein sequence ID" value="CUH75800.1"/>
    <property type="molecule type" value="Genomic_DNA"/>
</dbReference>
<proteinExistence type="inferred from homology"/>
<dbReference type="SFLD" id="SFLDG01135">
    <property type="entry name" value="C1.5.6:_HAD__Beta-PGM__Phospha"/>
    <property type="match status" value="1"/>
</dbReference>
<protein>
    <recommendedName>
        <fullName evidence="3">(S)-2-haloacid dehalogenase</fullName>
        <ecNumber evidence="3">3.8.1.2</ecNumber>
    </recommendedName>
    <alternativeName>
        <fullName evidence="3">2-haloalkanoic acid dehalogenase</fullName>
    </alternativeName>
    <alternativeName>
        <fullName evidence="3">Halocarboxylic acid halidohydrolase</fullName>
    </alternativeName>
    <alternativeName>
        <fullName evidence="3">L-2-haloacid dehalogenase</fullName>
    </alternativeName>
</protein>
<dbReference type="SFLD" id="SFLDG01129">
    <property type="entry name" value="C1.5:_HAD__Beta-PGM__Phosphata"/>
    <property type="match status" value="1"/>
</dbReference>
<dbReference type="EC" id="3.8.1.2" evidence="3"/>
<name>A0A0P1GK77_9RHOB</name>
<dbReference type="Pfam" id="PF00702">
    <property type="entry name" value="Hydrolase"/>
    <property type="match status" value="1"/>
</dbReference>
<sequence>MPVSTCVFDAYGTLFDVTAAARDAAADPAFPELETTWTQLAAQWRLKQLEYTWLRALSNRHTDFWQVTQDGLDWALEAAGLADRPALRQRLLDLYWQLAAYPEVRAVLDTLKEAGLNTAILSNGSPDMLNGAVHSAGIGPLLDDVLSVETVGIFKPAPQVYDLVVTRFGVAPDEVLFVSSNGWDAGCAADFGFTTAWVNRAGQPVDKLPGQPDFILDDLTRIPEIALSR</sequence>
<evidence type="ECO:0000256" key="2">
    <source>
        <dbReference type="ARBA" id="ARBA00022801"/>
    </source>
</evidence>
<dbReference type="InterPro" id="IPR023198">
    <property type="entry name" value="PGP-like_dom2"/>
</dbReference>
<dbReference type="SFLD" id="SFLDF00045">
    <property type="entry name" value="2-haloacid_dehalogenase"/>
    <property type="match status" value="1"/>
</dbReference>
<evidence type="ECO:0000256" key="1">
    <source>
        <dbReference type="ARBA" id="ARBA00008106"/>
    </source>
</evidence>
<dbReference type="PANTHER" id="PTHR43316">
    <property type="entry name" value="HYDROLASE, HALOACID DELAHOGENASE-RELATED"/>
    <property type="match status" value="1"/>
</dbReference>
<dbReference type="SUPFAM" id="SSF56784">
    <property type="entry name" value="HAD-like"/>
    <property type="match status" value="1"/>
</dbReference>
<evidence type="ECO:0000313" key="5">
    <source>
        <dbReference type="Proteomes" id="UP000052022"/>
    </source>
</evidence>
<keyword evidence="2 3" id="KW-0378">Hydrolase</keyword>
<dbReference type="Proteomes" id="UP000052022">
    <property type="component" value="Unassembled WGS sequence"/>
</dbReference>
<comment type="similarity">
    <text evidence="1 3">Belongs to the HAD-like hydrolase superfamily. S-2-haloalkanoic acid dehalogenase family.</text>
</comment>
<dbReference type="OrthoDB" id="7989657at2"/>
<dbReference type="NCBIfam" id="TIGR01428">
    <property type="entry name" value="HAD_type_II"/>
    <property type="match status" value="1"/>
</dbReference>
<accession>A0A0P1GK77</accession>
<dbReference type="CDD" id="cd02588">
    <property type="entry name" value="HAD_L2-DEX"/>
    <property type="match status" value="1"/>
</dbReference>
<dbReference type="InterPro" id="IPR051540">
    <property type="entry name" value="S-2-haloacid_dehalogenase"/>
</dbReference>
<comment type="function">
    <text evidence="3">Catalyzes the hydrolytic dehalogenation of small (S)-2-haloalkanoic acids to yield the corresponding (R)-2-hydroxyalkanoic acids.</text>
</comment>
<keyword evidence="5" id="KW-1185">Reference proteome</keyword>
<dbReference type="InterPro" id="IPR036412">
    <property type="entry name" value="HAD-like_sf"/>
</dbReference>
<evidence type="ECO:0000313" key="4">
    <source>
        <dbReference type="EMBL" id="CUH75800.1"/>
    </source>
</evidence>
<comment type="catalytic activity">
    <reaction evidence="3">
        <text>an (S)-2-haloacid + H2O = a (2R)-2-hydroxycarboxylate + a halide anion + H(+)</text>
        <dbReference type="Rhea" id="RHEA:11192"/>
        <dbReference type="ChEBI" id="CHEBI:15377"/>
        <dbReference type="ChEBI" id="CHEBI:15378"/>
        <dbReference type="ChEBI" id="CHEBI:16042"/>
        <dbReference type="ChEBI" id="CHEBI:58314"/>
        <dbReference type="ChEBI" id="CHEBI:137405"/>
        <dbReference type="EC" id="3.8.1.2"/>
    </reaction>
</comment>
<reference evidence="4 5" key="1">
    <citation type="submission" date="2015-09" db="EMBL/GenBank/DDBJ databases">
        <authorList>
            <consortium name="Swine Surveillance"/>
        </authorList>
    </citation>
    <scope>NUCLEOTIDE SEQUENCE [LARGE SCALE GENOMIC DNA]</scope>
    <source>
        <strain evidence="4 5">CECT 7557</strain>
    </source>
</reference>
<dbReference type="PANTHER" id="PTHR43316:SF3">
    <property type="entry name" value="HALOACID DEHALOGENASE, TYPE II (AFU_ORTHOLOGUE AFUA_2G07750)-RELATED"/>
    <property type="match status" value="1"/>
</dbReference>
<evidence type="ECO:0000256" key="3">
    <source>
        <dbReference type="RuleBase" id="RU368077"/>
    </source>
</evidence>
<dbReference type="NCBIfam" id="TIGR01493">
    <property type="entry name" value="HAD-SF-IA-v2"/>
    <property type="match status" value="1"/>
</dbReference>
<dbReference type="Gene3D" id="3.40.50.1000">
    <property type="entry name" value="HAD superfamily/HAD-like"/>
    <property type="match status" value="1"/>
</dbReference>
<dbReference type="InterPro" id="IPR006439">
    <property type="entry name" value="HAD-SF_hydro_IA"/>
</dbReference>
<organism evidence="4 5">
    <name type="scientific">Tritonibacter multivorans</name>
    <dbReference type="NCBI Taxonomy" id="928856"/>
    <lineage>
        <taxon>Bacteria</taxon>
        <taxon>Pseudomonadati</taxon>
        <taxon>Pseudomonadota</taxon>
        <taxon>Alphaproteobacteria</taxon>
        <taxon>Rhodobacterales</taxon>
        <taxon>Paracoccaceae</taxon>
        <taxon>Tritonibacter</taxon>
    </lineage>
</organism>
<dbReference type="InterPro" id="IPR023214">
    <property type="entry name" value="HAD_sf"/>
</dbReference>
<dbReference type="AlphaFoldDB" id="A0A0P1GK77"/>
<dbReference type="PRINTS" id="PR00413">
    <property type="entry name" value="HADHALOGNASE"/>
</dbReference>
<dbReference type="STRING" id="928856.SAMN04488049_103218"/>
<gene>
    <name evidence="4" type="primary">hdl IVa</name>
    <name evidence="4" type="ORF">TRM7557_00564</name>
</gene>
<dbReference type="SFLD" id="SFLDS00003">
    <property type="entry name" value="Haloacid_Dehalogenase"/>
    <property type="match status" value="1"/>
</dbReference>
<dbReference type="GO" id="GO:0018784">
    <property type="term" value="F:(S)-2-haloacid dehalogenase activity"/>
    <property type="evidence" value="ECO:0007669"/>
    <property type="project" value="UniProtKB-UniRule"/>
</dbReference>
<dbReference type="RefSeq" id="WP_058288690.1">
    <property type="nucleotide sequence ID" value="NZ_CYSD01000012.1"/>
</dbReference>